<dbReference type="RefSeq" id="WP_232570597.1">
    <property type="nucleotide sequence ID" value="NZ_CP089466.1"/>
</dbReference>
<protein>
    <recommendedName>
        <fullName evidence="1">DUF8055 domain-containing protein</fullName>
    </recommendedName>
</protein>
<dbReference type="Proteomes" id="UP001595660">
    <property type="component" value="Unassembled WGS sequence"/>
</dbReference>
<organism evidence="2 3">
    <name type="scientific">Halobacterium litoreum</name>
    <dbReference type="NCBI Taxonomy" id="2039234"/>
    <lineage>
        <taxon>Archaea</taxon>
        <taxon>Methanobacteriati</taxon>
        <taxon>Methanobacteriota</taxon>
        <taxon>Stenosarchaea group</taxon>
        <taxon>Halobacteria</taxon>
        <taxon>Halobacteriales</taxon>
        <taxon>Halobacteriaceae</taxon>
        <taxon>Halobacterium</taxon>
    </lineage>
</organism>
<accession>A0ABD5NG27</accession>
<reference evidence="2 3" key="1">
    <citation type="journal article" date="2019" name="Int. J. Syst. Evol. Microbiol.">
        <title>The Global Catalogue of Microorganisms (GCM) 10K type strain sequencing project: providing services to taxonomists for standard genome sequencing and annotation.</title>
        <authorList>
            <consortium name="The Broad Institute Genomics Platform"/>
            <consortium name="The Broad Institute Genome Sequencing Center for Infectious Disease"/>
            <person name="Wu L."/>
            <person name="Ma J."/>
        </authorList>
    </citation>
    <scope>NUCLEOTIDE SEQUENCE [LARGE SCALE GENOMIC DNA]</scope>
    <source>
        <strain evidence="2 3">CGMCC 1.12562</strain>
    </source>
</reference>
<name>A0ABD5NG27_9EURY</name>
<dbReference type="InterPro" id="IPR058368">
    <property type="entry name" value="DUF8055"/>
</dbReference>
<dbReference type="EMBL" id="JBHRWN010000002">
    <property type="protein sequence ID" value="MFC3478290.1"/>
    <property type="molecule type" value="Genomic_DNA"/>
</dbReference>
<comment type="caution">
    <text evidence="2">The sequence shown here is derived from an EMBL/GenBank/DDBJ whole genome shotgun (WGS) entry which is preliminary data.</text>
</comment>
<proteinExistence type="predicted"/>
<feature type="domain" description="DUF8055" evidence="1">
    <location>
        <begin position="5"/>
        <end position="122"/>
    </location>
</feature>
<keyword evidence="3" id="KW-1185">Reference proteome</keyword>
<dbReference type="Pfam" id="PF26240">
    <property type="entry name" value="DUF8055"/>
    <property type="match status" value="1"/>
</dbReference>
<sequence>MTGRSRYWDRVREIADRAQRHRERFDPPSAPPDEERAMTFLREGVGPAVSVYVEGRTGGERVPFTDVEVSLLERSLNSWLSLYAACYGVELETDYSIREAATVLVDTRNVADTAQLLTRVPER</sequence>
<dbReference type="GeneID" id="69118703"/>
<gene>
    <name evidence="2" type="ORF">ACFOKC_11220</name>
</gene>
<evidence type="ECO:0000313" key="2">
    <source>
        <dbReference type="EMBL" id="MFC3478290.1"/>
    </source>
</evidence>
<dbReference type="AlphaFoldDB" id="A0ABD5NG27"/>
<evidence type="ECO:0000259" key="1">
    <source>
        <dbReference type="Pfam" id="PF26240"/>
    </source>
</evidence>
<evidence type="ECO:0000313" key="3">
    <source>
        <dbReference type="Proteomes" id="UP001595660"/>
    </source>
</evidence>